<feature type="transmembrane region" description="Helical" evidence="1">
    <location>
        <begin position="138"/>
        <end position="158"/>
    </location>
</feature>
<evidence type="ECO:0008006" key="4">
    <source>
        <dbReference type="Google" id="ProtNLM"/>
    </source>
</evidence>
<evidence type="ECO:0000313" key="3">
    <source>
        <dbReference type="Proteomes" id="UP000243579"/>
    </source>
</evidence>
<feature type="non-terminal residue" evidence="2">
    <location>
        <position position="1"/>
    </location>
</feature>
<feature type="transmembrane region" description="Helical" evidence="1">
    <location>
        <begin position="236"/>
        <end position="257"/>
    </location>
</feature>
<gene>
    <name evidence="2" type="ORF">ACHHYP_01738</name>
</gene>
<organism evidence="2 3">
    <name type="scientific">Achlya hypogyna</name>
    <name type="common">Oomycete</name>
    <name type="synonym">Protoachlya hypogyna</name>
    <dbReference type="NCBI Taxonomy" id="1202772"/>
    <lineage>
        <taxon>Eukaryota</taxon>
        <taxon>Sar</taxon>
        <taxon>Stramenopiles</taxon>
        <taxon>Oomycota</taxon>
        <taxon>Saprolegniomycetes</taxon>
        <taxon>Saprolegniales</taxon>
        <taxon>Achlyaceae</taxon>
        <taxon>Achlya</taxon>
    </lineage>
</organism>
<keyword evidence="1" id="KW-1133">Transmembrane helix</keyword>
<keyword evidence="3" id="KW-1185">Reference proteome</keyword>
<evidence type="ECO:0000256" key="1">
    <source>
        <dbReference type="SAM" id="Phobius"/>
    </source>
</evidence>
<comment type="caution">
    <text evidence="2">The sequence shown here is derived from an EMBL/GenBank/DDBJ whole genome shotgun (WGS) entry which is preliminary data.</text>
</comment>
<keyword evidence="1" id="KW-0472">Membrane</keyword>
<feature type="transmembrane region" description="Helical" evidence="1">
    <location>
        <begin position="321"/>
        <end position="340"/>
    </location>
</feature>
<reference evidence="2 3" key="1">
    <citation type="journal article" date="2014" name="Genome Biol. Evol.">
        <title>The secreted proteins of Achlya hypogyna and Thraustotheca clavata identify the ancestral oomycete secretome and reveal gene acquisitions by horizontal gene transfer.</title>
        <authorList>
            <person name="Misner I."/>
            <person name="Blouin N."/>
            <person name="Leonard G."/>
            <person name="Richards T.A."/>
            <person name="Lane C.E."/>
        </authorList>
    </citation>
    <scope>NUCLEOTIDE SEQUENCE [LARGE SCALE GENOMIC DNA]</scope>
    <source>
        <strain evidence="2 3">ATCC 48635</strain>
    </source>
</reference>
<dbReference type="Proteomes" id="UP000243579">
    <property type="component" value="Unassembled WGS sequence"/>
</dbReference>
<name>A0A1V9ZT47_ACHHY</name>
<evidence type="ECO:0000313" key="2">
    <source>
        <dbReference type="EMBL" id="OQS01164.1"/>
    </source>
</evidence>
<sequence>PLKVYLNEPLPWVLPPWPNATLAQLTADFPVKYSNIMVGTYYHDTKTFTEVYRHQNVDIHDDCFDTMLHLPGAPIYGIDLQRTICTIVQAPTAAVANCQNNILAGKLMGFTCIWTTYDIQTANLTFYFATMPVYDMRLIWFKFVYRVLLTVYVVLQLWRQYYRHYWSLFNDLRRVGSLDNEFCSIHRYQVYVGDPTSVMLSDPLLSAAFQVDIFLSTSEMIGASLRTLQRDDMTRWIFAILYCMRMIWFVFCGMRYGTFAIKRLRWEHRVAPLDTTLTTIATLVIANIFSILVGTTRVLYFHLWSNTIASSDASAIELVPAAILTATITMSSSVFASMGLAYGKKAYRILGILNIFTLVSVGRYTRSATFRHLSIKQRVLFRCFRSRAQVRRGGSIYQLHKHHPRSRRLPLVALESADCFMDCYDAKGRIVVQLRLSLLSIGLDLSEHAKVEVDSTESAFCTIVSHDTLSSVFHIRQGANQSPWLL</sequence>
<accession>A0A1V9ZT47</accession>
<dbReference type="AlphaFoldDB" id="A0A1V9ZT47"/>
<proteinExistence type="predicted"/>
<keyword evidence="1" id="KW-0812">Transmembrane</keyword>
<protein>
    <recommendedName>
        <fullName evidence="4">Transmembrane protein</fullName>
    </recommendedName>
</protein>
<feature type="transmembrane region" description="Helical" evidence="1">
    <location>
        <begin position="346"/>
        <end position="365"/>
    </location>
</feature>
<dbReference type="OrthoDB" id="79579at2759"/>
<feature type="transmembrane region" description="Helical" evidence="1">
    <location>
        <begin position="277"/>
        <end position="300"/>
    </location>
</feature>
<dbReference type="EMBL" id="JNBR01000013">
    <property type="protein sequence ID" value="OQS01164.1"/>
    <property type="molecule type" value="Genomic_DNA"/>
</dbReference>